<protein>
    <submittedName>
        <fullName evidence="2">Uncharacterized protein</fullName>
    </submittedName>
</protein>
<keyword evidence="1" id="KW-0472">Membrane</keyword>
<evidence type="ECO:0000313" key="2">
    <source>
        <dbReference type="EMBL" id="TCL43063.1"/>
    </source>
</evidence>
<evidence type="ECO:0000313" key="3">
    <source>
        <dbReference type="Proteomes" id="UP000294682"/>
    </source>
</evidence>
<gene>
    <name evidence="2" type="ORF">EDD78_107167</name>
</gene>
<dbReference type="RefSeq" id="WP_132084761.1">
    <property type="nucleotide sequence ID" value="NZ_JADNAH010000021.1"/>
</dbReference>
<feature type="transmembrane region" description="Helical" evidence="1">
    <location>
        <begin position="12"/>
        <end position="32"/>
    </location>
</feature>
<comment type="caution">
    <text evidence="2">The sequence shown here is derived from an EMBL/GenBank/DDBJ whole genome shotgun (WGS) entry which is preliminary data.</text>
</comment>
<sequence length="179" mass="20303">MHFFYPFYYDYHVTWELLGALASLAGVALYVLRALGLYRMSKNTGLGRAWFAWVPFLHEYQCARMGDRARKAQGKTEFLCSLTIAVGVIAVAGFVLRPIFWHIFLVGWIFRLAYSLVGLCWLVASVLADYWLYTDFEPSMAALYTILSVLRLDGIAKFLIRSNVPVGVAGVCIPKQPKY</sequence>
<dbReference type="AlphaFoldDB" id="A0A9X8UIM5"/>
<dbReference type="Proteomes" id="UP000294682">
    <property type="component" value="Unassembled WGS sequence"/>
</dbReference>
<feature type="transmembrane region" description="Helical" evidence="1">
    <location>
        <begin position="112"/>
        <end position="133"/>
    </location>
</feature>
<name>A0A9X8UIM5_9FIRM</name>
<reference evidence="2 3" key="1">
    <citation type="submission" date="2019-03" db="EMBL/GenBank/DDBJ databases">
        <title>Genomic Encyclopedia of Type Strains, Phase IV (KMG-IV): sequencing the most valuable type-strain genomes for metagenomic binning, comparative biology and taxonomic classification.</title>
        <authorList>
            <person name="Goeker M."/>
        </authorList>
    </citation>
    <scope>NUCLEOTIDE SEQUENCE [LARGE SCALE GENOMIC DNA]</scope>
    <source>
        <strain evidence="2 3">DSM 100433</strain>
    </source>
</reference>
<dbReference type="EMBL" id="SLUK01000007">
    <property type="protein sequence ID" value="TCL43063.1"/>
    <property type="molecule type" value="Genomic_DNA"/>
</dbReference>
<evidence type="ECO:0000256" key="1">
    <source>
        <dbReference type="SAM" id="Phobius"/>
    </source>
</evidence>
<keyword evidence="3" id="KW-1185">Reference proteome</keyword>
<keyword evidence="1" id="KW-0812">Transmembrane</keyword>
<accession>A0A9X8UIM5</accession>
<proteinExistence type="predicted"/>
<feature type="transmembrane region" description="Helical" evidence="1">
    <location>
        <begin position="78"/>
        <end position="100"/>
    </location>
</feature>
<keyword evidence="1" id="KW-1133">Transmembrane helix</keyword>
<organism evidence="2 3">
    <name type="scientific">Harryflintia acetispora</name>
    <dbReference type="NCBI Taxonomy" id="1849041"/>
    <lineage>
        <taxon>Bacteria</taxon>
        <taxon>Bacillati</taxon>
        <taxon>Bacillota</taxon>
        <taxon>Clostridia</taxon>
        <taxon>Eubacteriales</taxon>
        <taxon>Oscillospiraceae</taxon>
        <taxon>Harryflintia</taxon>
    </lineage>
</organism>